<dbReference type="RefSeq" id="WP_184582528.1">
    <property type="nucleotide sequence ID" value="NZ_JACHJT010000001.1"/>
</dbReference>
<evidence type="ECO:0000259" key="1">
    <source>
        <dbReference type="SMART" id="SM00922"/>
    </source>
</evidence>
<dbReference type="GO" id="GO:0009063">
    <property type="term" value="P:amino acid catabolic process"/>
    <property type="evidence" value="ECO:0007669"/>
    <property type="project" value="InterPro"/>
</dbReference>
<dbReference type="InterPro" id="IPR029017">
    <property type="entry name" value="Enolase-like_N"/>
</dbReference>
<dbReference type="InterPro" id="IPR013341">
    <property type="entry name" value="Mandelate_racemase_N_dom"/>
</dbReference>
<dbReference type="NCBIfam" id="NF011654">
    <property type="entry name" value="PRK15072.1"/>
    <property type="match status" value="1"/>
</dbReference>
<organism evidence="2 3">
    <name type="scientific">Lipingzhangella halophila</name>
    <dbReference type="NCBI Taxonomy" id="1783352"/>
    <lineage>
        <taxon>Bacteria</taxon>
        <taxon>Bacillati</taxon>
        <taxon>Actinomycetota</taxon>
        <taxon>Actinomycetes</taxon>
        <taxon>Streptosporangiales</taxon>
        <taxon>Nocardiopsidaceae</taxon>
        <taxon>Lipingzhangella</taxon>
    </lineage>
</organism>
<dbReference type="PANTHER" id="PTHR48080:SF6">
    <property type="entry name" value="STARVATION-SENSING PROTEIN RSPA"/>
    <property type="match status" value="1"/>
</dbReference>
<dbReference type="InterPro" id="IPR036849">
    <property type="entry name" value="Enolase-like_C_sf"/>
</dbReference>
<dbReference type="GO" id="GO:0000287">
    <property type="term" value="F:magnesium ion binding"/>
    <property type="evidence" value="ECO:0007669"/>
    <property type="project" value="UniProtKB-ARBA"/>
</dbReference>
<accession>A0A7W7W629</accession>
<dbReference type="SFLD" id="SFLDG00033">
    <property type="entry name" value="mannonate_dehydratase"/>
    <property type="match status" value="1"/>
</dbReference>
<dbReference type="InterPro" id="IPR034589">
    <property type="entry name" value="D-mannonate_dehydratase-like"/>
</dbReference>
<reference evidence="2 3" key="1">
    <citation type="submission" date="2020-08" db="EMBL/GenBank/DDBJ databases">
        <title>Sequencing the genomes of 1000 actinobacteria strains.</title>
        <authorList>
            <person name="Klenk H.-P."/>
        </authorList>
    </citation>
    <scope>NUCLEOTIDE SEQUENCE [LARGE SCALE GENOMIC DNA]</scope>
    <source>
        <strain evidence="2 3">DSM 102030</strain>
    </source>
</reference>
<dbReference type="InterPro" id="IPR034593">
    <property type="entry name" value="DgoD-like"/>
</dbReference>
<gene>
    <name evidence="2" type="ORF">F4561_005275</name>
</gene>
<dbReference type="SFLD" id="SFLDS00001">
    <property type="entry name" value="Enolase"/>
    <property type="match status" value="1"/>
</dbReference>
<dbReference type="InterPro" id="IPR029065">
    <property type="entry name" value="Enolase_C-like"/>
</dbReference>
<dbReference type="InterPro" id="IPR018110">
    <property type="entry name" value="Mandel_Rmase/mucon_lact_enz_CS"/>
</dbReference>
<dbReference type="Pfam" id="PF02746">
    <property type="entry name" value="MR_MLE_N"/>
    <property type="match status" value="1"/>
</dbReference>
<feature type="domain" description="Mandelate racemase/muconate lactonizing enzyme C-terminal" evidence="1">
    <location>
        <begin position="128"/>
        <end position="257"/>
    </location>
</feature>
<dbReference type="NCBIfam" id="NF043051">
    <property type="entry name" value="ManoateDhtManD"/>
    <property type="match status" value="1"/>
</dbReference>
<evidence type="ECO:0000313" key="3">
    <source>
        <dbReference type="Proteomes" id="UP000523007"/>
    </source>
</evidence>
<dbReference type="InterPro" id="IPR013342">
    <property type="entry name" value="Mandelate_racemase_C"/>
</dbReference>
<dbReference type="PROSITE" id="PS00908">
    <property type="entry name" value="MR_MLE_1"/>
    <property type="match status" value="1"/>
</dbReference>
<evidence type="ECO:0000313" key="2">
    <source>
        <dbReference type="EMBL" id="MBB4934455.1"/>
    </source>
</evidence>
<dbReference type="GO" id="GO:0008927">
    <property type="term" value="F:mannonate dehydratase activity"/>
    <property type="evidence" value="ECO:0007669"/>
    <property type="project" value="UniProtKB-EC"/>
</dbReference>
<dbReference type="Gene3D" id="3.30.390.10">
    <property type="entry name" value="Enolase-like, N-terminal domain"/>
    <property type="match status" value="1"/>
</dbReference>
<comment type="caution">
    <text evidence="2">The sequence shown here is derived from an EMBL/GenBank/DDBJ whole genome shotgun (WGS) entry which is preliminary data.</text>
</comment>
<dbReference type="SUPFAM" id="SSF51604">
    <property type="entry name" value="Enolase C-terminal domain-like"/>
    <property type="match status" value="1"/>
</dbReference>
<dbReference type="Gene3D" id="3.20.20.120">
    <property type="entry name" value="Enolase-like C-terminal domain"/>
    <property type="match status" value="1"/>
</dbReference>
<dbReference type="SMART" id="SM00922">
    <property type="entry name" value="MR_MLE"/>
    <property type="match status" value="1"/>
</dbReference>
<protein>
    <submittedName>
        <fullName evidence="2">Mannonate dehydratase</fullName>
        <ecNumber evidence="2">4.2.1.8</ecNumber>
    </submittedName>
</protein>
<dbReference type="GO" id="GO:0016052">
    <property type="term" value="P:carbohydrate catabolic process"/>
    <property type="evidence" value="ECO:0007669"/>
    <property type="project" value="UniProtKB-ARBA"/>
</dbReference>
<sequence length="402" mass="44566">MRIADVKVIVTSPGRNFVTVKITTEDGTTGVGDATLNGRELAVSAYLTEHLLPLLIGRDAHRIEDTWQYLYRGAYWRRGPVTMTAIAGVDTALWDIKAKAAGLPLYQLLGGRSRERVLVYGHAQGATIDETVAEVGRFLDRGYRAVRAQSAVPGTQGTYGIGSDGDRYEPASAGLPEETIWSTPEYLDHAPELFAAVREKHGFGFHLMHDMHHRLTPIEAARLGKAAEPYRLFWLEDPTTAEDQSAFRLIRQHTTTPIATGEVFNSIYDCRQLITERLIDYIRTSVTHAGGITHLRRILSLAELYGVRSGSHGATDLSPVCLAAALHVDTAIPNFGIQEYMPHTPATDRVFPHDYRFRDGFLYPGEEPGLGVDIDENAAAEYPYEPAYLPVARLHDGSMHDW</sequence>
<dbReference type="AlphaFoldDB" id="A0A7W7W629"/>
<proteinExistence type="predicted"/>
<dbReference type="SUPFAM" id="SSF54826">
    <property type="entry name" value="Enolase N-terminal domain-like"/>
    <property type="match status" value="1"/>
</dbReference>
<dbReference type="Proteomes" id="UP000523007">
    <property type="component" value="Unassembled WGS sequence"/>
</dbReference>
<dbReference type="EMBL" id="JACHJT010000001">
    <property type="protein sequence ID" value="MBB4934455.1"/>
    <property type="molecule type" value="Genomic_DNA"/>
</dbReference>
<name>A0A7W7W629_9ACTN</name>
<dbReference type="PANTHER" id="PTHR48080">
    <property type="entry name" value="D-GALACTONATE DEHYDRATASE-RELATED"/>
    <property type="match status" value="1"/>
</dbReference>
<keyword evidence="3" id="KW-1185">Reference proteome</keyword>
<dbReference type="EC" id="4.2.1.8" evidence="2"/>
<dbReference type="Pfam" id="PF13378">
    <property type="entry name" value="MR_MLE_C"/>
    <property type="match status" value="1"/>
</dbReference>
<keyword evidence="2" id="KW-0456">Lyase</keyword>